<name>A0AC60PFR9_IXOPE</name>
<gene>
    <name evidence="1" type="ORF">HPB47_004789</name>
</gene>
<sequence>AECTGWQAFEGLLQAEGPSLASLYRGMLLDHLQVPDALTVAVSAALGKRLFTHLVPNVAAATELLRRFNARKLPSSIGFQALDRALRDHAAVEPTERTVERLLDRVGCDSEELRPALGHWLGKWLLCSSLELAVEVSRKYKLNCVTLEGDTVLASGVLSGGHRDPVKNAFVLYSQFSSAKERLSSALEAREQEKALAEQNGSMQDYRRERDELVQELSTALAKPLTRRGQEELQATSREEQELRKLLRKASSRKLEVGVKTSSVAKCGDRRSVRTHRSAEGAFTCGLQIQKDVTDDDHERKLEQNIERLSTDQAYLLADMEAGSQEIQQLDAQRQAVLEALSLPSQLHRLLSVAQGELKAMGPPNLAAIGLFEEMLSRRKSLQAQVKDTDQGRHRLGDLTSLEQNKYGESIEVTLKQVSLYFSDIFRKFVPRGSAVMIFTKDNEPGDSPPTDLRSLSGGQRSVVALSFILALQKADPAPFYLFDEVDSHLDRDQREALAQVLEELSDSSQFICTTFSPELVQKGNVFYVTHKQGVENVRMLDRFNSRKSSTGSLYLTATHLIFFDPDRKKETWILHMHIASIAKLPISATGTPLQIRCKNFLCVTFLIPKERDCHDIFMSLQQLSQPLHINDLYCFHYTASNEDLTRSSGWTKFDFQSEFLRMGVPNNYWAATKINQDYEICDTYPRYLYVPSVASKTVLVGSSQFRSKGRLPVLSYLNKNMAAICRCSQPLSGFSARCVEDEQLLNCILKSNPTSKFMYVVDTRPRINAMANKAAGKGYENENFYENIKFQFFGIENIHVMRNSLQKLIDTCELSEPTMNSFLNGLESSGWLRHVRAIMETSYFIARAVEDGVSVVVHCSDGWDRTAQTCSLAGLMLDPYYRTIVGFQALVEKDWLSFGHKFTDRCGLVQGDVREVAPVFTQFVDAVWQLTHQFPSSFQFNERFLLTIHDHVYSCQFGTFVGNCEKDRLDLRLSSKTYSLWGYLSNHVSEYINPLFRADTEEVLHPSLAPQGHQIYSNKFWRGMYNRFENGVHPREPLSDILAATKDHILSLEDHVQLLAKRIAQLRDLLGHADTPSKDMDSVMGDSLTGDEIDGFETNGSSKPASEGAVSVRDSGFGDNDTAYQDVRDLEMRLQNYKLGDGFDSSVVQKLMEEFESVALDWKSFRNIKECLCSTPFDRFRRKFHCWSCGEVFCIRCIDKRLCLPGHLTKRPVPVCRHCYKELTHTNSIDS</sequence>
<proteinExistence type="predicted"/>
<evidence type="ECO:0000313" key="2">
    <source>
        <dbReference type="Proteomes" id="UP000805193"/>
    </source>
</evidence>
<feature type="non-terminal residue" evidence="1">
    <location>
        <position position="1"/>
    </location>
</feature>
<reference evidence="1 2" key="1">
    <citation type="journal article" date="2020" name="Cell">
        <title>Large-Scale Comparative Analyses of Tick Genomes Elucidate Their Genetic Diversity and Vector Capacities.</title>
        <authorList>
            <consortium name="Tick Genome and Microbiome Consortium (TIGMIC)"/>
            <person name="Jia N."/>
            <person name="Wang J."/>
            <person name="Shi W."/>
            <person name="Du L."/>
            <person name="Sun Y."/>
            <person name="Zhan W."/>
            <person name="Jiang J.F."/>
            <person name="Wang Q."/>
            <person name="Zhang B."/>
            <person name="Ji P."/>
            <person name="Bell-Sakyi L."/>
            <person name="Cui X.M."/>
            <person name="Yuan T.T."/>
            <person name="Jiang B.G."/>
            <person name="Yang W.F."/>
            <person name="Lam T.T."/>
            <person name="Chang Q.C."/>
            <person name="Ding S.J."/>
            <person name="Wang X.J."/>
            <person name="Zhu J.G."/>
            <person name="Ruan X.D."/>
            <person name="Zhao L."/>
            <person name="Wei J.T."/>
            <person name="Ye R.Z."/>
            <person name="Que T.C."/>
            <person name="Du C.H."/>
            <person name="Zhou Y.H."/>
            <person name="Cheng J.X."/>
            <person name="Dai P.F."/>
            <person name="Guo W.B."/>
            <person name="Han X.H."/>
            <person name="Huang E.J."/>
            <person name="Li L.F."/>
            <person name="Wei W."/>
            <person name="Gao Y.C."/>
            <person name="Liu J.Z."/>
            <person name="Shao H.Z."/>
            <person name="Wang X."/>
            <person name="Wang C.C."/>
            <person name="Yang T.C."/>
            <person name="Huo Q.B."/>
            <person name="Li W."/>
            <person name="Chen H.Y."/>
            <person name="Chen S.E."/>
            <person name="Zhou L.G."/>
            <person name="Ni X.B."/>
            <person name="Tian J.H."/>
            <person name="Sheng Y."/>
            <person name="Liu T."/>
            <person name="Pan Y.S."/>
            <person name="Xia L.Y."/>
            <person name="Li J."/>
            <person name="Zhao F."/>
            <person name="Cao W.C."/>
        </authorList>
    </citation>
    <scope>NUCLEOTIDE SEQUENCE [LARGE SCALE GENOMIC DNA]</scope>
    <source>
        <strain evidence="1">Iper-2018</strain>
    </source>
</reference>
<evidence type="ECO:0000313" key="1">
    <source>
        <dbReference type="EMBL" id="KAG0418517.1"/>
    </source>
</evidence>
<accession>A0AC60PFR9</accession>
<dbReference type="Proteomes" id="UP000805193">
    <property type="component" value="Unassembled WGS sequence"/>
</dbReference>
<dbReference type="EMBL" id="JABSTQ010010733">
    <property type="protein sequence ID" value="KAG0418517.1"/>
    <property type="molecule type" value="Genomic_DNA"/>
</dbReference>
<keyword evidence="2" id="KW-1185">Reference proteome</keyword>
<organism evidence="1 2">
    <name type="scientific">Ixodes persulcatus</name>
    <name type="common">Taiga tick</name>
    <dbReference type="NCBI Taxonomy" id="34615"/>
    <lineage>
        <taxon>Eukaryota</taxon>
        <taxon>Metazoa</taxon>
        <taxon>Ecdysozoa</taxon>
        <taxon>Arthropoda</taxon>
        <taxon>Chelicerata</taxon>
        <taxon>Arachnida</taxon>
        <taxon>Acari</taxon>
        <taxon>Parasitiformes</taxon>
        <taxon>Ixodida</taxon>
        <taxon>Ixodoidea</taxon>
        <taxon>Ixodidae</taxon>
        <taxon>Ixodinae</taxon>
        <taxon>Ixodes</taxon>
    </lineage>
</organism>
<protein>
    <submittedName>
        <fullName evidence="1">Uncharacterized protein</fullName>
    </submittedName>
</protein>
<comment type="caution">
    <text evidence="1">The sequence shown here is derived from an EMBL/GenBank/DDBJ whole genome shotgun (WGS) entry which is preliminary data.</text>
</comment>